<keyword evidence="2" id="KW-1185">Reference proteome</keyword>
<proteinExistence type="predicted"/>
<sequence length="769" mass="84957">MSSESMIDLIPLERKLYSAEVSLRNADSDDLWIDVATTAREIANNLRVRNSITDNHTILGKTELPQTLTSLLSLALDKQHVPDDKRTDVVLELLRVGANLCMDHNDNRTSLLEVTFPQAVVSLLEGYADKIPLPFVGVPFALSIQHLKVVRTAVGVLLNASIGHEMVKYRLISLEAALTLIKLSASVCPPSAWVSSYGSSQKDVYEEEWEIRSAISSWSWRTISALKDVTDETLQILNSDVLPWITFPLLKYCPPNLADSSPLLDADPDLLYTLLSTDFEFFQQSCTIIESLSLDNDDIRFELPRSLCHVSQEEKLPCLSIILDFIEYGTYPPIWDSSVLDDQERSANKKGLDMCKAALIKAVVEVFGEEKNEDVLWKPTDGSPPGGPIISRLVDWIKKDTGDSELYRDDMTICASLSLGNLTKKVHFADAFLSAPYSLAGTLSSDRFLSSSTDIKVKHGILGFLKHIAQFSRLSPKVPASFLETHLIHRLIGSSIWDERSDVMADIIQLNAIGIAKHLCNGSLDHTFEFILSSESSDDKPTGLTQILALIKRSDSVSIKSEGSRVLVNVVKTLWYTERAPTTMSEERQKKRDECVARILTPEYTTALTSLIARSNRYPILVNEGIVAITLLSTHRLGAPLVLQALIVPLNSSLPVEDNLTSPALPTSSSRGDGLPVPRNALDMLIYVLKNVDNPVNFAVEVRTNACIFFTHLLRQPVAHGALAKVRSAVLPVVEQVAEEAQGVKEEEKLYKAAKALIEAWTAIPVPTA</sequence>
<dbReference type="InterPro" id="IPR040144">
    <property type="entry name" value="RAP1GDS1"/>
</dbReference>
<dbReference type="PANTHER" id="PTHR10957">
    <property type="entry name" value="RAP1 GTPASE-GDP DISSOCIATION STIMULATOR 1"/>
    <property type="match status" value="1"/>
</dbReference>
<comment type="caution">
    <text evidence="1">The sequence shown here is derived from an EMBL/GenBank/DDBJ whole genome shotgun (WGS) entry which is preliminary data.</text>
</comment>
<gene>
    <name evidence="1" type="ORF">CVT24_007016</name>
</gene>
<dbReference type="SUPFAM" id="SSF48371">
    <property type="entry name" value="ARM repeat"/>
    <property type="match status" value="1"/>
</dbReference>
<dbReference type="OrthoDB" id="26149at2759"/>
<dbReference type="EMBL" id="NHTK01001058">
    <property type="protein sequence ID" value="PPR03530.1"/>
    <property type="molecule type" value="Genomic_DNA"/>
</dbReference>
<dbReference type="InterPro" id="IPR016024">
    <property type="entry name" value="ARM-type_fold"/>
</dbReference>
<reference evidence="1 2" key="1">
    <citation type="journal article" date="2018" name="Evol. Lett.">
        <title>Horizontal gene cluster transfer increased hallucinogenic mushroom diversity.</title>
        <authorList>
            <person name="Reynolds H.T."/>
            <person name="Vijayakumar V."/>
            <person name="Gluck-Thaler E."/>
            <person name="Korotkin H.B."/>
            <person name="Matheny P.B."/>
            <person name="Slot J.C."/>
        </authorList>
    </citation>
    <scope>NUCLEOTIDE SEQUENCE [LARGE SCALE GENOMIC DNA]</scope>
    <source>
        <strain evidence="1 2">2629</strain>
    </source>
</reference>
<dbReference type="Gene3D" id="1.25.10.10">
    <property type="entry name" value="Leucine-rich Repeat Variant"/>
    <property type="match status" value="1"/>
</dbReference>
<dbReference type="GO" id="GO:0005085">
    <property type="term" value="F:guanyl-nucleotide exchange factor activity"/>
    <property type="evidence" value="ECO:0007669"/>
    <property type="project" value="InterPro"/>
</dbReference>
<dbReference type="InterPro" id="IPR011989">
    <property type="entry name" value="ARM-like"/>
</dbReference>
<accession>A0A409YKF9</accession>
<dbReference type="Proteomes" id="UP000284842">
    <property type="component" value="Unassembled WGS sequence"/>
</dbReference>
<dbReference type="STRING" id="181874.A0A409YKF9"/>
<evidence type="ECO:0000313" key="2">
    <source>
        <dbReference type="Proteomes" id="UP000284842"/>
    </source>
</evidence>
<organism evidence="1 2">
    <name type="scientific">Panaeolus cyanescens</name>
    <dbReference type="NCBI Taxonomy" id="181874"/>
    <lineage>
        <taxon>Eukaryota</taxon>
        <taxon>Fungi</taxon>
        <taxon>Dikarya</taxon>
        <taxon>Basidiomycota</taxon>
        <taxon>Agaricomycotina</taxon>
        <taxon>Agaricomycetes</taxon>
        <taxon>Agaricomycetidae</taxon>
        <taxon>Agaricales</taxon>
        <taxon>Agaricineae</taxon>
        <taxon>Galeropsidaceae</taxon>
        <taxon>Panaeolus</taxon>
    </lineage>
</organism>
<protein>
    <submittedName>
        <fullName evidence="1">Uncharacterized protein</fullName>
    </submittedName>
</protein>
<evidence type="ECO:0000313" key="1">
    <source>
        <dbReference type="EMBL" id="PPR03530.1"/>
    </source>
</evidence>
<dbReference type="AlphaFoldDB" id="A0A409YKF9"/>
<dbReference type="InParanoid" id="A0A409YKF9"/>
<name>A0A409YKF9_9AGAR</name>